<dbReference type="Gene3D" id="3.90.1300.10">
    <property type="entry name" value="Amidase signature (AS) domain"/>
    <property type="match status" value="1"/>
</dbReference>
<dbReference type="PANTHER" id="PTHR11895">
    <property type="entry name" value="TRANSAMIDASE"/>
    <property type="match status" value="1"/>
</dbReference>
<keyword evidence="2" id="KW-0175">Coiled coil</keyword>
<organism evidence="4 5">
    <name type="scientific">Eubacterium uniforme</name>
    <dbReference type="NCBI Taxonomy" id="39495"/>
    <lineage>
        <taxon>Bacteria</taxon>
        <taxon>Bacillati</taxon>
        <taxon>Bacillota</taxon>
        <taxon>Clostridia</taxon>
        <taxon>Eubacteriales</taxon>
        <taxon>Eubacteriaceae</taxon>
        <taxon>Eubacterium</taxon>
    </lineage>
</organism>
<proteinExistence type="inferred from homology"/>
<reference evidence="4 5" key="1">
    <citation type="submission" date="2017-02" db="EMBL/GenBank/DDBJ databases">
        <authorList>
            <person name="Peterson S.W."/>
        </authorList>
    </citation>
    <scope>NUCLEOTIDE SEQUENCE [LARGE SCALE GENOMIC DNA]</scope>
    <source>
        <strain evidence="4 5">ATCC 35992</strain>
    </source>
</reference>
<dbReference type="Proteomes" id="UP000190814">
    <property type="component" value="Unassembled WGS sequence"/>
</dbReference>
<dbReference type="InterPro" id="IPR036928">
    <property type="entry name" value="AS_sf"/>
</dbReference>
<name>A0A1T4V972_9FIRM</name>
<dbReference type="RefSeq" id="WP_078765363.1">
    <property type="nucleotide sequence ID" value="NZ_FUXZ01000003.1"/>
</dbReference>
<accession>A0A1T4V972</accession>
<sequence length="489" mass="54102">MKLEELSGIELGREVNSGNITPTEVIDYFADRIEKRNPSINAFTYTKIEEAKVEAKKLEERIAKKEDVGPFAGVPVGLKDFLPSKKGWTNSHGGVKSLIMEDPEDSAFYAAAREAGAIAIGKTNAPAFAFRGTCDNKLYGPTSTPFKVGYNSGGSSGGSAAAVADGMLPMAEGSDGGGSIRIPSSWCSCFGFKASVGTIPSVCRPDGWTATHPYCFNGAITRTVSDSAMMLNYMAKYNPRDPLSLDHGKKDFTELMKKPIADWKIAFTTDFDVFTVDKEVAQIVESAALKLKLAGACVDYVHFNFKHSQEEYANLWCRSICIDTAIDMELWKKDGFDLIKDHREELPEEFIYWNELALKSTIMDYRYFNDLRTEILDAQQDVFDKYDIIIAPVTICPPVKNANDFNTKGPECVNGVKVEQLIGFCETFFENFTGNPAASVPAGFTKDGLPVGMQIIGKKFRDEDVFAVAYAFEQIAPWSYEKAYNRKID</sequence>
<dbReference type="EMBL" id="FUXZ01000003">
    <property type="protein sequence ID" value="SKA61463.1"/>
    <property type="molecule type" value="Genomic_DNA"/>
</dbReference>
<dbReference type="GO" id="GO:0016740">
    <property type="term" value="F:transferase activity"/>
    <property type="evidence" value="ECO:0007669"/>
    <property type="project" value="UniProtKB-KW"/>
</dbReference>
<dbReference type="Pfam" id="PF01425">
    <property type="entry name" value="Amidase"/>
    <property type="match status" value="1"/>
</dbReference>
<dbReference type="OrthoDB" id="9811471at2"/>
<evidence type="ECO:0000256" key="2">
    <source>
        <dbReference type="SAM" id="Coils"/>
    </source>
</evidence>
<dbReference type="PANTHER" id="PTHR11895:SF7">
    <property type="entry name" value="GLUTAMYL-TRNA(GLN) AMIDOTRANSFERASE SUBUNIT A, MITOCHONDRIAL"/>
    <property type="match status" value="1"/>
</dbReference>
<dbReference type="InterPro" id="IPR023631">
    <property type="entry name" value="Amidase_dom"/>
</dbReference>
<gene>
    <name evidence="4" type="ORF">SAMN02745111_00471</name>
</gene>
<dbReference type="InterPro" id="IPR000120">
    <property type="entry name" value="Amidase"/>
</dbReference>
<dbReference type="InterPro" id="IPR020556">
    <property type="entry name" value="Amidase_CS"/>
</dbReference>
<feature type="coiled-coil region" evidence="2">
    <location>
        <begin position="41"/>
        <end position="68"/>
    </location>
</feature>
<dbReference type="AlphaFoldDB" id="A0A1T4V972"/>
<comment type="similarity">
    <text evidence="1">Belongs to the amidase family.</text>
</comment>
<evidence type="ECO:0000256" key="1">
    <source>
        <dbReference type="ARBA" id="ARBA00009199"/>
    </source>
</evidence>
<evidence type="ECO:0000313" key="4">
    <source>
        <dbReference type="EMBL" id="SKA61463.1"/>
    </source>
</evidence>
<evidence type="ECO:0000259" key="3">
    <source>
        <dbReference type="Pfam" id="PF01425"/>
    </source>
</evidence>
<keyword evidence="4" id="KW-0808">Transferase</keyword>
<dbReference type="SUPFAM" id="SSF75304">
    <property type="entry name" value="Amidase signature (AS) enzymes"/>
    <property type="match status" value="1"/>
</dbReference>
<keyword evidence="5" id="KW-1185">Reference proteome</keyword>
<dbReference type="STRING" id="39495.SAMN02745111_00471"/>
<feature type="domain" description="Amidase" evidence="3">
    <location>
        <begin position="24"/>
        <end position="465"/>
    </location>
</feature>
<protein>
    <submittedName>
        <fullName evidence="4">Aspartyl-tRNA(Asn)/glutamyl-tRNA(Gln) amidotransferase subunit A</fullName>
    </submittedName>
</protein>
<dbReference type="PROSITE" id="PS00571">
    <property type="entry name" value="AMIDASES"/>
    <property type="match status" value="1"/>
</dbReference>
<evidence type="ECO:0000313" key="5">
    <source>
        <dbReference type="Proteomes" id="UP000190814"/>
    </source>
</evidence>